<feature type="signal peptide" evidence="1">
    <location>
        <begin position="1"/>
        <end position="20"/>
    </location>
</feature>
<evidence type="ECO:0000256" key="1">
    <source>
        <dbReference type="SAM" id="SignalP"/>
    </source>
</evidence>
<dbReference type="Gene3D" id="2.50.20.10">
    <property type="entry name" value="Lipoprotein localisation LolA/LolB/LppX"/>
    <property type="match status" value="1"/>
</dbReference>
<gene>
    <name evidence="2" type="ORF">ABGB03_06580</name>
</gene>
<dbReference type="RefSeq" id="WP_347925881.1">
    <property type="nucleotide sequence ID" value="NZ_CP157199.1"/>
</dbReference>
<keyword evidence="2" id="KW-0449">Lipoprotein</keyword>
<evidence type="ECO:0000313" key="2">
    <source>
        <dbReference type="EMBL" id="XBG62568.1"/>
    </source>
</evidence>
<sequence length="249" mass="28261">MKTLKLFVMLTFCITPFAYTQTAQEIVDTYIENIGGNDAWSKINSMEVKGIGKQQGVDYPFVATYLKDGRGVINVDIQGQSFIVEAFDGETAWAMNFQTQKAEAWDSEESYNYKINAKDNLPDAFMDYKEKGYAIELLGKESWEGTECYKIKLTKTPQMSDGKKEDNVEYYFFDIDNSVPIAMEYKVMSGPAKGTTAQSIFSDYQEVDGLYLPFTRIDKFSGQVGLEMIFKSVSFNGEVDDSIFKMPKE</sequence>
<dbReference type="EMBL" id="CP157199">
    <property type="protein sequence ID" value="XBG62568.1"/>
    <property type="molecule type" value="Genomic_DNA"/>
</dbReference>
<protein>
    <submittedName>
        <fullName evidence="2">Outer membrane lipoprotein-sorting protein</fullName>
    </submittedName>
</protein>
<reference evidence="2" key="1">
    <citation type="submission" date="2024-05" db="EMBL/GenBank/DDBJ databases">
        <title>Pontimicrobium maritimus sp. nov., isolated form sea water.</title>
        <authorList>
            <person name="Muhammad N."/>
            <person name="Vuong T.Q."/>
            <person name="Han H.L."/>
            <person name="Kim S.-G."/>
        </authorList>
    </citation>
    <scope>NUCLEOTIDE SEQUENCE</scope>
    <source>
        <strain evidence="2">SW4</strain>
    </source>
</reference>
<organism evidence="2">
    <name type="scientific">Pontimicrobium sp. SW4</name>
    <dbReference type="NCBI Taxonomy" id="3153519"/>
    <lineage>
        <taxon>Bacteria</taxon>
        <taxon>Pseudomonadati</taxon>
        <taxon>Bacteroidota</taxon>
        <taxon>Flavobacteriia</taxon>
        <taxon>Flavobacteriales</taxon>
        <taxon>Flavobacteriaceae</taxon>
        <taxon>Pontimicrobium</taxon>
    </lineage>
</organism>
<dbReference type="AlphaFoldDB" id="A0AAU7BWU2"/>
<accession>A0AAU7BWU2</accession>
<name>A0AAU7BWU2_9FLAO</name>
<keyword evidence="1" id="KW-0732">Signal</keyword>
<feature type="chain" id="PRO_5043728028" evidence="1">
    <location>
        <begin position="21"/>
        <end position="249"/>
    </location>
</feature>
<proteinExistence type="predicted"/>